<evidence type="ECO:0000313" key="4">
    <source>
        <dbReference type="EMBL" id="MCM4081646.1"/>
    </source>
</evidence>
<keyword evidence="2" id="KW-0472">Membrane</keyword>
<comment type="caution">
    <text evidence="4">The sequence shown here is derived from an EMBL/GenBank/DDBJ whole genome shotgun (WGS) entry which is preliminary data.</text>
</comment>
<feature type="chain" id="PRO_5046034559" evidence="3">
    <location>
        <begin position="26"/>
        <end position="328"/>
    </location>
</feature>
<proteinExistence type="predicted"/>
<feature type="region of interest" description="Disordered" evidence="1">
    <location>
        <begin position="234"/>
        <end position="270"/>
    </location>
</feature>
<feature type="compositionally biased region" description="Low complexity" evidence="1">
    <location>
        <begin position="241"/>
        <end position="253"/>
    </location>
</feature>
<dbReference type="EMBL" id="JAMQOL010000041">
    <property type="protein sequence ID" value="MCM4081646.1"/>
    <property type="molecule type" value="Genomic_DNA"/>
</dbReference>
<feature type="signal peptide" evidence="3">
    <location>
        <begin position="1"/>
        <end position="25"/>
    </location>
</feature>
<accession>A0ABT0Y6K0</accession>
<keyword evidence="2" id="KW-0812">Transmembrane</keyword>
<sequence length="328" mass="33040">MRWLTLLLVAATPAVVLSAPLAASAADTCVSASSATFRHTFNGASGKATVSAVRPLCAGQTQSFSLVSYTDGSGGQFTYATDRATITSRARTVRLDVVVPPCRTQVTAITGTGLLDEVTSGGNPYGAATLGAAGSRSTGTQAHYRGGSTDCAPEPTVAFTSACDGSYRATLANAASANVSAAFLIGGRLTRLAPGRSTTVRGPRQGSLTIRVSTFTTYVGSWRPPTAGCTFEPAPAPATNPAPATTQPSAVAAPPAPAPPSPAATATPATDNAPAMYYPAPITAVPEAQAARPGMSPGSMFAVAFGLLLIGGGGYFLVRVIRSLRDPS</sequence>
<organism evidence="4 5">
    <name type="scientific">Paractinoplanes hotanensis</name>
    <dbReference type="NCBI Taxonomy" id="2906497"/>
    <lineage>
        <taxon>Bacteria</taxon>
        <taxon>Bacillati</taxon>
        <taxon>Actinomycetota</taxon>
        <taxon>Actinomycetes</taxon>
        <taxon>Micromonosporales</taxon>
        <taxon>Micromonosporaceae</taxon>
        <taxon>Paractinoplanes</taxon>
    </lineage>
</organism>
<name>A0ABT0Y6K0_9ACTN</name>
<evidence type="ECO:0000256" key="3">
    <source>
        <dbReference type="SAM" id="SignalP"/>
    </source>
</evidence>
<keyword evidence="2" id="KW-1133">Transmembrane helix</keyword>
<protein>
    <submittedName>
        <fullName evidence="4">Uncharacterized protein</fullName>
    </submittedName>
</protein>
<evidence type="ECO:0000256" key="2">
    <source>
        <dbReference type="SAM" id="Phobius"/>
    </source>
</evidence>
<keyword evidence="3" id="KW-0732">Signal</keyword>
<evidence type="ECO:0000256" key="1">
    <source>
        <dbReference type="SAM" id="MobiDB-lite"/>
    </source>
</evidence>
<gene>
    <name evidence="4" type="ORF">LXN57_29130</name>
</gene>
<feature type="transmembrane region" description="Helical" evidence="2">
    <location>
        <begin position="299"/>
        <end position="318"/>
    </location>
</feature>
<evidence type="ECO:0000313" key="5">
    <source>
        <dbReference type="Proteomes" id="UP001523216"/>
    </source>
</evidence>
<dbReference type="RefSeq" id="WP_251801399.1">
    <property type="nucleotide sequence ID" value="NZ_JAMQOL010000041.1"/>
</dbReference>
<keyword evidence="5" id="KW-1185">Reference proteome</keyword>
<dbReference type="Proteomes" id="UP001523216">
    <property type="component" value="Unassembled WGS sequence"/>
</dbReference>
<reference evidence="4 5" key="1">
    <citation type="submission" date="2022-06" db="EMBL/GenBank/DDBJ databases">
        <title>Actinoplanes abujensis sp. nov., isolated from Nigerian arid soil.</title>
        <authorList>
            <person name="Ding P."/>
        </authorList>
    </citation>
    <scope>NUCLEOTIDE SEQUENCE [LARGE SCALE GENOMIC DNA]</scope>
    <source>
        <strain evidence="5">TRM88002</strain>
    </source>
</reference>